<evidence type="ECO:0000256" key="1">
    <source>
        <dbReference type="SAM" id="MobiDB-lite"/>
    </source>
</evidence>
<gene>
    <name evidence="2" type="ORF">BN444_04335</name>
</gene>
<proteinExistence type="predicted"/>
<dbReference type="EMBL" id="LT604072">
    <property type="protein sequence ID" value="SCB05754.1"/>
    <property type="molecule type" value="Genomic_DNA"/>
</dbReference>
<reference evidence="3" key="1">
    <citation type="submission" date="2016-07" db="EMBL/GenBank/DDBJ databases">
        <authorList>
            <person name="Jaenicke Sebastian"/>
        </authorList>
    </citation>
    <scope>NUCLEOTIDE SEQUENCE [LARGE SCALE GENOMIC DNA]</scope>
</reference>
<feature type="compositionally biased region" description="Basic residues" evidence="1">
    <location>
        <begin position="169"/>
        <end position="188"/>
    </location>
</feature>
<sequence>MPGLAFFVDRHRNARGTRSVCRARSARRGDALQRRRRVLRMRAAIAAIALGAVQRRIGLLQQVDRRIGGGRTDGNADADRDHAQRAGRVRNLPLLDGRQQPPRDRVQRRDHRRAGKHHAQQLQHRTVLRQQQRQQIAAGPQHLHPDHATQQPPRPVVHRRRTPQPTQHRQQRHRLHRQSALLRRRRSAAARVRDKRMREQHPDHDDGQVHVRSPSHAMLHCIGRCRCAVPALAAPTGRIGA</sequence>
<accession>A0A1C3TR91</accession>
<dbReference type="Proteomes" id="UP000093071">
    <property type="component" value="Chromosome I"/>
</dbReference>
<organism evidence="2 3">
    <name type="scientific">Xanthomonas translucens pv. translucens DSM 18974</name>
    <dbReference type="NCBI Taxonomy" id="1261556"/>
    <lineage>
        <taxon>Bacteria</taxon>
        <taxon>Pseudomonadati</taxon>
        <taxon>Pseudomonadota</taxon>
        <taxon>Gammaproteobacteria</taxon>
        <taxon>Lysobacterales</taxon>
        <taxon>Lysobacteraceae</taxon>
        <taxon>Xanthomonas</taxon>
        <taxon>Xanthomonas translucens group</taxon>
    </lineage>
</organism>
<protein>
    <submittedName>
        <fullName evidence="2">Uncharacterized protein</fullName>
    </submittedName>
</protein>
<evidence type="ECO:0000313" key="3">
    <source>
        <dbReference type="Proteomes" id="UP000093071"/>
    </source>
</evidence>
<feature type="compositionally biased region" description="Basic residues" evidence="1">
    <location>
        <begin position="108"/>
        <end position="119"/>
    </location>
</feature>
<feature type="compositionally biased region" description="Low complexity" evidence="1">
    <location>
        <begin position="120"/>
        <end position="135"/>
    </location>
</feature>
<dbReference type="AlphaFoldDB" id="A0A1C3TR91"/>
<feature type="region of interest" description="Disordered" evidence="1">
    <location>
        <begin position="67"/>
        <end position="211"/>
    </location>
</feature>
<name>A0A1C3TR91_XANCT</name>
<evidence type="ECO:0000313" key="2">
    <source>
        <dbReference type="EMBL" id="SCB05754.1"/>
    </source>
</evidence>
<feature type="compositionally biased region" description="Basic and acidic residues" evidence="1">
    <location>
        <begin position="196"/>
        <end position="209"/>
    </location>
</feature>